<keyword evidence="3" id="KW-1185">Reference proteome</keyword>
<feature type="region of interest" description="Disordered" evidence="1">
    <location>
        <begin position="114"/>
        <end position="138"/>
    </location>
</feature>
<name>A0ABS8S6K3_DATST</name>
<dbReference type="Proteomes" id="UP000823775">
    <property type="component" value="Unassembled WGS sequence"/>
</dbReference>
<evidence type="ECO:0000313" key="3">
    <source>
        <dbReference type="Proteomes" id="UP000823775"/>
    </source>
</evidence>
<evidence type="ECO:0000313" key="2">
    <source>
        <dbReference type="EMBL" id="MCD7454758.1"/>
    </source>
</evidence>
<reference evidence="2 3" key="1">
    <citation type="journal article" date="2021" name="BMC Genomics">
        <title>Datura genome reveals duplications of psychoactive alkaloid biosynthetic genes and high mutation rate following tissue culture.</title>
        <authorList>
            <person name="Rajewski A."/>
            <person name="Carter-House D."/>
            <person name="Stajich J."/>
            <person name="Litt A."/>
        </authorList>
    </citation>
    <scope>NUCLEOTIDE SEQUENCE [LARGE SCALE GENOMIC DNA]</scope>
    <source>
        <strain evidence="2">AR-01</strain>
    </source>
</reference>
<comment type="caution">
    <text evidence="2">The sequence shown here is derived from an EMBL/GenBank/DDBJ whole genome shotgun (WGS) entry which is preliminary data.</text>
</comment>
<gene>
    <name evidence="2" type="ORF">HAX54_025995</name>
</gene>
<evidence type="ECO:0000256" key="1">
    <source>
        <dbReference type="SAM" id="MobiDB-lite"/>
    </source>
</evidence>
<proteinExistence type="predicted"/>
<dbReference type="EMBL" id="JACEIK010000316">
    <property type="protein sequence ID" value="MCD7454758.1"/>
    <property type="molecule type" value="Genomic_DNA"/>
</dbReference>
<sequence>MNDWDRVQVGSRGWSWGRFSRSRSSLKVGVIVRSRGQVSRLRVGSGWVGSQGRGQVSRSGSCLVASRGRVLGRGQVGIGSQGRGWIESRGWDLSLDLCFRSRVSILRLALESNTRSSPGSCPRSILGSGPDIDLGSGI</sequence>
<protein>
    <submittedName>
        <fullName evidence="2">Uncharacterized protein</fullName>
    </submittedName>
</protein>
<organism evidence="2 3">
    <name type="scientific">Datura stramonium</name>
    <name type="common">Jimsonweed</name>
    <name type="synonym">Common thornapple</name>
    <dbReference type="NCBI Taxonomy" id="4076"/>
    <lineage>
        <taxon>Eukaryota</taxon>
        <taxon>Viridiplantae</taxon>
        <taxon>Streptophyta</taxon>
        <taxon>Embryophyta</taxon>
        <taxon>Tracheophyta</taxon>
        <taxon>Spermatophyta</taxon>
        <taxon>Magnoliopsida</taxon>
        <taxon>eudicotyledons</taxon>
        <taxon>Gunneridae</taxon>
        <taxon>Pentapetalae</taxon>
        <taxon>asterids</taxon>
        <taxon>lamiids</taxon>
        <taxon>Solanales</taxon>
        <taxon>Solanaceae</taxon>
        <taxon>Solanoideae</taxon>
        <taxon>Datureae</taxon>
        <taxon>Datura</taxon>
    </lineage>
</organism>
<accession>A0ABS8S6K3</accession>